<dbReference type="InterPro" id="IPR011013">
    <property type="entry name" value="Gal_mutarotase_sf_dom"/>
</dbReference>
<dbReference type="InterPro" id="IPR008979">
    <property type="entry name" value="Galactose-bd-like_sf"/>
</dbReference>
<dbReference type="PRINTS" id="PR00132">
    <property type="entry name" value="GLHYDRLASE2"/>
</dbReference>
<dbReference type="RefSeq" id="WP_140602759.1">
    <property type="nucleotide sequence ID" value="NZ_SAWY01000015.1"/>
</dbReference>
<accession>A0A502KXH3</accession>
<protein>
    <recommendedName>
        <fullName evidence="3 7">Beta-galactosidase</fullName>
        <ecNumber evidence="3 7">3.2.1.23</ecNumber>
    </recommendedName>
    <alternativeName>
        <fullName evidence="6 7">Lactase</fullName>
    </alternativeName>
</protein>
<dbReference type="EMBL" id="SAWY01000015">
    <property type="protein sequence ID" value="TPH16196.1"/>
    <property type="molecule type" value="Genomic_DNA"/>
</dbReference>
<dbReference type="InterPro" id="IPR006102">
    <property type="entry name" value="Ig-like_GH2"/>
</dbReference>
<dbReference type="SUPFAM" id="SSF74650">
    <property type="entry name" value="Galactose mutarotase-like"/>
    <property type="match status" value="1"/>
</dbReference>
<proteinExistence type="inferred from homology"/>
<dbReference type="InterPro" id="IPR032312">
    <property type="entry name" value="LacZ_4"/>
</dbReference>
<comment type="catalytic activity">
    <reaction evidence="1 7">
        <text>Hydrolysis of terminal non-reducing beta-D-galactose residues in beta-D-galactosides.</text>
        <dbReference type="EC" id="3.2.1.23"/>
    </reaction>
</comment>
<keyword evidence="4 7" id="KW-0378">Hydrolase</keyword>
<dbReference type="InterPro" id="IPR013783">
    <property type="entry name" value="Ig-like_fold"/>
</dbReference>
<dbReference type="Pfam" id="PF00703">
    <property type="entry name" value="Glyco_hydro_2"/>
    <property type="match status" value="1"/>
</dbReference>
<keyword evidence="5 7" id="KW-0326">Glycosidase</keyword>
<dbReference type="PROSITE" id="PS00719">
    <property type="entry name" value="GLYCOSYL_HYDROL_F2_1"/>
    <property type="match status" value="1"/>
</dbReference>
<evidence type="ECO:0000256" key="1">
    <source>
        <dbReference type="ARBA" id="ARBA00001412"/>
    </source>
</evidence>
<evidence type="ECO:0000313" key="11">
    <source>
        <dbReference type="Proteomes" id="UP000315303"/>
    </source>
</evidence>
<sequence>MKVSLICFTLGVTLFTATMSAEPVREPWQDHTVFAINKLAPHASLFPFKNTNEALLDNKENSSNFMLLNGLWQFDWQRSPKNKPKGFELNNFDDSNWSQIPVPGNWEVEGFGYPIYLDERFPFTTTWPDAPTDYNPIGSYRKPFTLPKHWQDKQVILHVGAAKSSLDVWLNGEKVGFSQDSKTPAEFDLTPYLQESENLLAFQIRRWTDASYLESQDMLRISGIERDVYLYAREKQHIEDFHAKPKLSKGYEQANFELEVVINNTAKEQAKAVKVAYQLLDPENHMAVVIQDEKSLKVKKEEQGVVQLSGSFEKPRLWSAETPHLYTLLIELKDEENRVLEVVKDDIGFRHIEIVNSQLTVNGKAIYIRGVDRHETSPTRGHVVSKALMEKDIKLMKQFNINAVRSSHYPNDPYWYDLTDKYGLYVIDEANIESHPLAIDEKTQIGNEESWIPAHIDRTRNMFERDKNHPSIIIWSLGNEAGEGKVFEATYQWLKDHDDTRPVQYEPAGEEHYTDIFAPMYPSIERLEKYAKSNPHRPGIMIEYAHAMGNSVGNLQDYWDVIEKYDVLQGGFIWDWVDQSLEYTNDQGVKYWAYGKDFHPDLPSDGNFLNNGLVDPNRVPHPHLYEVKKVYQPAKFTVKNIAKAEFSILNKFAFVNLEQYDLHWKLEADGSVVATGHQTMPSIEAGQSKVVQLPAVLNHLPKQSEKEYFITLSLRVNKPQPLLEQGHEVAFEQFNMPVSKTASVVKLLDKTDALTKAEQGDVLTIKNSMVALSFDQKSGWLTQFEYQGQSLVSAQVKEPFKVNLWRAPTDNDLGNGLQKRAKLWQQAAESLVLSSFSTMKLADKQAGVMRVTALYTSPLFKGSYQVIYDITPAGTVDVSSALTLDNGQELPDIPRVGMQFVMPGEYQFVRWFGRGPQENYADRKTGATIGLYALPVKEQIHHYSRPQENANKTDVRWIALENQQGAGLLTVGEQPLNASAWPYLQKDIDFVIGDGSASASGLVPVTTKHGAELIMRDLITVNIDHKQMGVGGDTSWGRLVHPQYRIPAKSYQYRFTMVPFTKNDNLAQLAREVESR</sequence>
<dbReference type="AlphaFoldDB" id="A0A502KXH3"/>
<dbReference type="FunFam" id="3.20.20.80:FF:000121">
    <property type="entry name" value="Beta-galactosidase"/>
    <property type="match status" value="1"/>
</dbReference>
<feature type="chain" id="PRO_5021243033" description="Beta-galactosidase" evidence="8">
    <location>
        <begin position="22"/>
        <end position="1076"/>
    </location>
</feature>
<feature type="signal peptide" evidence="8">
    <location>
        <begin position="1"/>
        <end position="21"/>
    </location>
</feature>
<evidence type="ECO:0000256" key="4">
    <source>
        <dbReference type="ARBA" id="ARBA00022801"/>
    </source>
</evidence>
<evidence type="ECO:0000256" key="3">
    <source>
        <dbReference type="ARBA" id="ARBA00012756"/>
    </source>
</evidence>
<dbReference type="PROSITE" id="PS00608">
    <property type="entry name" value="GLYCOSYL_HYDROL_F2_2"/>
    <property type="match status" value="1"/>
</dbReference>
<dbReference type="InterPro" id="IPR014718">
    <property type="entry name" value="GH-type_carb-bd"/>
</dbReference>
<dbReference type="GO" id="GO:0030246">
    <property type="term" value="F:carbohydrate binding"/>
    <property type="evidence" value="ECO:0007669"/>
    <property type="project" value="InterPro"/>
</dbReference>
<dbReference type="InterPro" id="IPR023230">
    <property type="entry name" value="Glyco_hydro_2_CS"/>
</dbReference>
<organism evidence="10 11">
    <name type="scientific">Litorilituus lipolyticus</name>
    <dbReference type="NCBI Taxonomy" id="2491017"/>
    <lineage>
        <taxon>Bacteria</taxon>
        <taxon>Pseudomonadati</taxon>
        <taxon>Pseudomonadota</taxon>
        <taxon>Gammaproteobacteria</taxon>
        <taxon>Alteromonadales</taxon>
        <taxon>Colwelliaceae</taxon>
        <taxon>Litorilituus</taxon>
    </lineage>
</organism>
<dbReference type="InterPro" id="IPR006101">
    <property type="entry name" value="Glyco_hydro_2"/>
</dbReference>
<comment type="caution">
    <text evidence="10">The sequence shown here is derived from an EMBL/GenBank/DDBJ whole genome shotgun (WGS) entry which is preliminary data.</text>
</comment>
<comment type="similarity">
    <text evidence="2 7">Belongs to the glycosyl hydrolase 2 family.</text>
</comment>
<reference evidence="10 11" key="1">
    <citation type="submission" date="2019-01" db="EMBL/GenBank/DDBJ databases">
        <title>Litorilituus lipolytica sp. nov., isolated from intertidal sand of the Yellow Sea in China.</title>
        <authorList>
            <person name="Liu A."/>
        </authorList>
    </citation>
    <scope>NUCLEOTIDE SEQUENCE [LARGE SCALE GENOMIC DNA]</scope>
    <source>
        <strain evidence="10 11">RZ04</strain>
    </source>
</reference>
<dbReference type="Gene3D" id="2.60.120.260">
    <property type="entry name" value="Galactose-binding domain-like"/>
    <property type="match status" value="1"/>
</dbReference>
<dbReference type="Proteomes" id="UP000315303">
    <property type="component" value="Unassembled WGS sequence"/>
</dbReference>
<dbReference type="SUPFAM" id="SSF51445">
    <property type="entry name" value="(Trans)glycosidases"/>
    <property type="match status" value="1"/>
</dbReference>
<dbReference type="InterPro" id="IPR023232">
    <property type="entry name" value="Glyco_hydro_2_AS"/>
</dbReference>
<dbReference type="Pfam" id="PF02929">
    <property type="entry name" value="Bgal_small_N"/>
    <property type="match status" value="1"/>
</dbReference>
<dbReference type="InterPro" id="IPR006104">
    <property type="entry name" value="Glyco_hydro_2_N"/>
</dbReference>
<dbReference type="InterPro" id="IPR006103">
    <property type="entry name" value="Glyco_hydro_2_cat"/>
</dbReference>
<dbReference type="InterPro" id="IPR050347">
    <property type="entry name" value="Bact_Beta-galactosidase"/>
</dbReference>
<evidence type="ECO:0000256" key="6">
    <source>
        <dbReference type="ARBA" id="ARBA00032230"/>
    </source>
</evidence>
<dbReference type="Pfam" id="PF02837">
    <property type="entry name" value="Glyco_hydro_2_N"/>
    <property type="match status" value="1"/>
</dbReference>
<dbReference type="Gene3D" id="2.70.98.10">
    <property type="match status" value="1"/>
</dbReference>
<dbReference type="SUPFAM" id="SSF49785">
    <property type="entry name" value="Galactose-binding domain-like"/>
    <property type="match status" value="1"/>
</dbReference>
<dbReference type="SUPFAM" id="SSF49303">
    <property type="entry name" value="beta-Galactosidase/glucuronidase domain"/>
    <property type="match status" value="2"/>
</dbReference>
<evidence type="ECO:0000259" key="9">
    <source>
        <dbReference type="SMART" id="SM01038"/>
    </source>
</evidence>
<evidence type="ECO:0000313" key="10">
    <source>
        <dbReference type="EMBL" id="TPH16196.1"/>
    </source>
</evidence>
<dbReference type="InterPro" id="IPR017853">
    <property type="entry name" value="GH"/>
</dbReference>
<dbReference type="EC" id="3.2.1.23" evidence="3 7"/>
<feature type="domain" description="Beta galactosidase small chain/" evidence="9">
    <location>
        <begin position="764"/>
        <end position="1058"/>
    </location>
</feature>
<dbReference type="SMART" id="SM01038">
    <property type="entry name" value="Bgal_small_N"/>
    <property type="match status" value="1"/>
</dbReference>
<dbReference type="GO" id="GO:0009341">
    <property type="term" value="C:beta-galactosidase complex"/>
    <property type="evidence" value="ECO:0007669"/>
    <property type="project" value="InterPro"/>
</dbReference>
<dbReference type="GO" id="GO:0004565">
    <property type="term" value="F:beta-galactosidase activity"/>
    <property type="evidence" value="ECO:0007669"/>
    <property type="project" value="UniProtKB-EC"/>
</dbReference>
<evidence type="ECO:0000256" key="2">
    <source>
        <dbReference type="ARBA" id="ARBA00007401"/>
    </source>
</evidence>
<name>A0A502KXH3_9GAMM</name>
<dbReference type="Gene3D" id="2.60.40.10">
    <property type="entry name" value="Immunoglobulins"/>
    <property type="match status" value="2"/>
</dbReference>
<dbReference type="Gene3D" id="3.20.20.80">
    <property type="entry name" value="Glycosidases"/>
    <property type="match status" value="1"/>
</dbReference>
<dbReference type="OrthoDB" id="9758603at2"/>
<gene>
    <name evidence="10" type="ORF">EPA86_07205</name>
</gene>
<dbReference type="Pfam" id="PF16353">
    <property type="entry name" value="LacZ_4"/>
    <property type="match status" value="1"/>
</dbReference>
<evidence type="ECO:0000256" key="7">
    <source>
        <dbReference type="RuleBase" id="RU361154"/>
    </source>
</evidence>
<dbReference type="InterPro" id="IPR004199">
    <property type="entry name" value="B-gal_small/dom_5"/>
</dbReference>
<dbReference type="Pfam" id="PF02836">
    <property type="entry name" value="Glyco_hydro_2_C"/>
    <property type="match status" value="1"/>
</dbReference>
<keyword evidence="11" id="KW-1185">Reference proteome</keyword>
<dbReference type="PANTHER" id="PTHR46323">
    <property type="entry name" value="BETA-GALACTOSIDASE"/>
    <property type="match status" value="1"/>
</dbReference>
<dbReference type="GO" id="GO:0005990">
    <property type="term" value="P:lactose catabolic process"/>
    <property type="evidence" value="ECO:0007669"/>
    <property type="project" value="TreeGrafter"/>
</dbReference>
<dbReference type="InterPro" id="IPR036156">
    <property type="entry name" value="Beta-gal/glucu_dom_sf"/>
</dbReference>
<dbReference type="PANTHER" id="PTHR46323:SF2">
    <property type="entry name" value="BETA-GALACTOSIDASE"/>
    <property type="match status" value="1"/>
</dbReference>
<evidence type="ECO:0000256" key="8">
    <source>
        <dbReference type="SAM" id="SignalP"/>
    </source>
</evidence>
<evidence type="ECO:0000256" key="5">
    <source>
        <dbReference type="ARBA" id="ARBA00023295"/>
    </source>
</evidence>
<keyword evidence="8" id="KW-0732">Signal</keyword>